<comment type="caution">
    <text evidence="2">The sequence shown here is derived from an EMBL/GenBank/DDBJ whole genome shotgun (WGS) entry which is preliminary data.</text>
</comment>
<dbReference type="RefSeq" id="WP_252437896.1">
    <property type="nucleotide sequence ID" value="NZ_JAGSOV010000024.1"/>
</dbReference>
<keyword evidence="3" id="KW-1185">Reference proteome</keyword>
<proteinExistence type="predicted"/>
<organism evidence="2 3">
    <name type="scientific">Pseudonocardia humida</name>
    <dbReference type="NCBI Taxonomy" id="2800819"/>
    <lineage>
        <taxon>Bacteria</taxon>
        <taxon>Bacillati</taxon>
        <taxon>Actinomycetota</taxon>
        <taxon>Actinomycetes</taxon>
        <taxon>Pseudonocardiales</taxon>
        <taxon>Pseudonocardiaceae</taxon>
        <taxon>Pseudonocardia</taxon>
    </lineage>
</organism>
<dbReference type="Proteomes" id="UP001165283">
    <property type="component" value="Unassembled WGS sequence"/>
</dbReference>
<protein>
    <submittedName>
        <fullName evidence="2">Uncharacterized protein</fullName>
    </submittedName>
</protein>
<feature type="compositionally biased region" description="Low complexity" evidence="1">
    <location>
        <begin position="56"/>
        <end position="65"/>
    </location>
</feature>
<sequence>MSDPTAGGEQPRRSARPEPAARADPGAMAKADVRAILAKALGLRRIVELAAEAAAARVDAGLAEPSRPRPRRPRPT</sequence>
<evidence type="ECO:0000256" key="1">
    <source>
        <dbReference type="SAM" id="MobiDB-lite"/>
    </source>
</evidence>
<accession>A0ABT0ZYG5</accession>
<evidence type="ECO:0000313" key="2">
    <source>
        <dbReference type="EMBL" id="MCO1655785.1"/>
    </source>
</evidence>
<feature type="region of interest" description="Disordered" evidence="1">
    <location>
        <begin position="56"/>
        <end position="76"/>
    </location>
</feature>
<feature type="compositionally biased region" description="Basic and acidic residues" evidence="1">
    <location>
        <begin position="10"/>
        <end position="21"/>
    </location>
</feature>
<name>A0ABT0ZYG5_9PSEU</name>
<reference evidence="2" key="1">
    <citation type="submission" date="2021-04" db="EMBL/GenBank/DDBJ databases">
        <title>Pseudonocardia sp. nov., isolated from sandy soil of mangrove forest.</title>
        <authorList>
            <person name="Zan Z."/>
            <person name="Huang R."/>
            <person name="Liu W."/>
        </authorList>
    </citation>
    <scope>NUCLEOTIDE SEQUENCE</scope>
    <source>
        <strain evidence="2">S2-4</strain>
    </source>
</reference>
<gene>
    <name evidence="2" type="ORF">KDL28_12050</name>
</gene>
<dbReference type="EMBL" id="JAGSOV010000024">
    <property type="protein sequence ID" value="MCO1655785.1"/>
    <property type="molecule type" value="Genomic_DNA"/>
</dbReference>
<feature type="region of interest" description="Disordered" evidence="1">
    <location>
        <begin position="1"/>
        <end position="29"/>
    </location>
</feature>
<evidence type="ECO:0000313" key="3">
    <source>
        <dbReference type="Proteomes" id="UP001165283"/>
    </source>
</evidence>